<proteinExistence type="predicted"/>
<name>A0ABC8RBH9_9AQUA</name>
<evidence type="ECO:0000313" key="2">
    <source>
        <dbReference type="EMBL" id="CAK9140023.1"/>
    </source>
</evidence>
<sequence length="84" mass="9852">MIGFRLLGRRVYGRRSFDKETKTVIGQVLRGNQIFKRPQAVRFDFNSLTNLFSRKRRLISCGHKPGRWKNSKEVEKKNNSLSPT</sequence>
<evidence type="ECO:0000256" key="1">
    <source>
        <dbReference type="SAM" id="MobiDB-lite"/>
    </source>
</evidence>
<organism evidence="2 3">
    <name type="scientific">Ilex paraguariensis</name>
    <name type="common">yerba mate</name>
    <dbReference type="NCBI Taxonomy" id="185542"/>
    <lineage>
        <taxon>Eukaryota</taxon>
        <taxon>Viridiplantae</taxon>
        <taxon>Streptophyta</taxon>
        <taxon>Embryophyta</taxon>
        <taxon>Tracheophyta</taxon>
        <taxon>Spermatophyta</taxon>
        <taxon>Magnoliopsida</taxon>
        <taxon>eudicotyledons</taxon>
        <taxon>Gunneridae</taxon>
        <taxon>Pentapetalae</taxon>
        <taxon>asterids</taxon>
        <taxon>campanulids</taxon>
        <taxon>Aquifoliales</taxon>
        <taxon>Aquifoliaceae</taxon>
        <taxon>Ilex</taxon>
    </lineage>
</organism>
<gene>
    <name evidence="2" type="ORF">ILEXP_LOCUS7439</name>
</gene>
<comment type="caution">
    <text evidence="2">The sequence shown here is derived from an EMBL/GenBank/DDBJ whole genome shotgun (WGS) entry which is preliminary data.</text>
</comment>
<reference evidence="2 3" key="1">
    <citation type="submission" date="2024-02" db="EMBL/GenBank/DDBJ databases">
        <authorList>
            <person name="Vignale AGUSTIN F."/>
            <person name="Sosa J E."/>
            <person name="Modenutti C."/>
        </authorList>
    </citation>
    <scope>NUCLEOTIDE SEQUENCE [LARGE SCALE GENOMIC DNA]</scope>
</reference>
<keyword evidence="3" id="KW-1185">Reference proteome</keyword>
<feature type="region of interest" description="Disordered" evidence="1">
    <location>
        <begin position="63"/>
        <end position="84"/>
    </location>
</feature>
<dbReference type="Proteomes" id="UP001642360">
    <property type="component" value="Unassembled WGS sequence"/>
</dbReference>
<accession>A0ABC8RBH9</accession>
<dbReference type="EMBL" id="CAUOFW020001005">
    <property type="protein sequence ID" value="CAK9140023.1"/>
    <property type="molecule type" value="Genomic_DNA"/>
</dbReference>
<evidence type="ECO:0000313" key="3">
    <source>
        <dbReference type="Proteomes" id="UP001642360"/>
    </source>
</evidence>
<protein>
    <submittedName>
        <fullName evidence="2">Uncharacterized protein</fullName>
    </submittedName>
</protein>
<dbReference type="AlphaFoldDB" id="A0ABC8RBH9"/>